<name>A0A413TY29_9FIRM</name>
<evidence type="ECO:0000313" key="2">
    <source>
        <dbReference type="EMBL" id="RHA89886.1"/>
    </source>
</evidence>
<reference evidence="2 3" key="1">
    <citation type="submission" date="2018-08" db="EMBL/GenBank/DDBJ databases">
        <title>A genome reference for cultivated species of the human gut microbiota.</title>
        <authorList>
            <person name="Zou Y."/>
            <person name="Xue W."/>
            <person name="Luo G."/>
        </authorList>
    </citation>
    <scope>NUCLEOTIDE SEQUENCE [LARGE SCALE GENOMIC DNA]</scope>
    <source>
        <strain evidence="2 3">AM42-1AC</strain>
    </source>
</reference>
<comment type="caution">
    <text evidence="2">The sequence shown here is derived from an EMBL/GenBank/DDBJ whole genome shotgun (WGS) entry which is preliminary data.</text>
</comment>
<protein>
    <submittedName>
        <fullName evidence="2">Uncharacterized protein</fullName>
    </submittedName>
</protein>
<evidence type="ECO:0000256" key="1">
    <source>
        <dbReference type="SAM" id="Phobius"/>
    </source>
</evidence>
<keyword evidence="1" id="KW-0472">Membrane</keyword>
<dbReference type="RefSeq" id="WP_118580740.1">
    <property type="nucleotide sequence ID" value="NZ_CABJFX010000008.1"/>
</dbReference>
<evidence type="ECO:0000313" key="3">
    <source>
        <dbReference type="Proteomes" id="UP000283492"/>
    </source>
</evidence>
<organism evidence="2 3">
    <name type="scientific">Roseburia inulinivorans</name>
    <dbReference type="NCBI Taxonomy" id="360807"/>
    <lineage>
        <taxon>Bacteria</taxon>
        <taxon>Bacillati</taxon>
        <taxon>Bacillota</taxon>
        <taxon>Clostridia</taxon>
        <taxon>Lachnospirales</taxon>
        <taxon>Lachnospiraceae</taxon>
        <taxon>Roseburia</taxon>
    </lineage>
</organism>
<keyword evidence="1" id="KW-1133">Transmembrane helix</keyword>
<dbReference type="AlphaFoldDB" id="A0A413TY29"/>
<sequence length="83" mass="8875">MMTMMTGISNWLISYRPAVQILAAIVLMVCGAGCMIPSEKIKTWATAAIPYVALGAGIIYCATNLASEFASNFVFEGAAYLLF</sequence>
<keyword evidence="1" id="KW-0812">Transmembrane</keyword>
<dbReference type="Proteomes" id="UP000283492">
    <property type="component" value="Unassembled WGS sequence"/>
</dbReference>
<gene>
    <name evidence="2" type="ORF">DW914_06605</name>
</gene>
<accession>A0A413TY29</accession>
<proteinExistence type="predicted"/>
<dbReference type="EMBL" id="QSFX01000008">
    <property type="protein sequence ID" value="RHA89886.1"/>
    <property type="molecule type" value="Genomic_DNA"/>
</dbReference>
<feature type="transmembrane region" description="Helical" evidence="1">
    <location>
        <begin position="44"/>
        <end position="63"/>
    </location>
</feature>